<keyword evidence="2" id="KW-1185">Reference proteome</keyword>
<name>A0ABU0ZKK8_9ACTN</name>
<proteinExistence type="predicted"/>
<evidence type="ECO:0000313" key="1">
    <source>
        <dbReference type="EMBL" id="MDQ7907587.1"/>
    </source>
</evidence>
<sequence>MTLWRSVTASGRLVVLMDNADSAQQVQPLLPATAHCLVYVTARTALPALVAAGAHLLPVGPLDGDAATIRLDRIAGRQRLASDPPTAAGLVDACRGMPLAVTVAGAHLVADPGHTVRRLAHTLTI</sequence>
<dbReference type="RefSeq" id="WP_308714864.1">
    <property type="nucleotide sequence ID" value="NZ_JAVHUY010000023.1"/>
</dbReference>
<dbReference type="SUPFAM" id="SSF52540">
    <property type="entry name" value="P-loop containing nucleoside triphosphate hydrolases"/>
    <property type="match status" value="1"/>
</dbReference>
<dbReference type="Proteomes" id="UP001230908">
    <property type="component" value="Unassembled WGS sequence"/>
</dbReference>
<dbReference type="InterPro" id="IPR027417">
    <property type="entry name" value="P-loop_NTPase"/>
</dbReference>
<dbReference type="EMBL" id="JAVHUY010000023">
    <property type="protein sequence ID" value="MDQ7907587.1"/>
    <property type="molecule type" value="Genomic_DNA"/>
</dbReference>
<comment type="caution">
    <text evidence="1">The sequence shown here is derived from an EMBL/GenBank/DDBJ whole genome shotgun (WGS) entry which is preliminary data.</text>
</comment>
<organism evidence="1 2">
    <name type="scientific">Phytohabitans maris</name>
    <dbReference type="NCBI Taxonomy" id="3071409"/>
    <lineage>
        <taxon>Bacteria</taxon>
        <taxon>Bacillati</taxon>
        <taxon>Actinomycetota</taxon>
        <taxon>Actinomycetes</taxon>
        <taxon>Micromonosporales</taxon>
        <taxon>Micromonosporaceae</taxon>
    </lineage>
</organism>
<protein>
    <submittedName>
        <fullName evidence="1">Uncharacterized protein</fullName>
    </submittedName>
</protein>
<reference evidence="1 2" key="1">
    <citation type="submission" date="2023-08" db="EMBL/GenBank/DDBJ databases">
        <title>Phytohabitans sansha sp. nov., isolated from marine sediment.</title>
        <authorList>
            <person name="Zhao Y."/>
            <person name="Yi K."/>
        </authorList>
    </citation>
    <scope>NUCLEOTIDE SEQUENCE [LARGE SCALE GENOMIC DNA]</scope>
    <source>
        <strain evidence="1 2">ZYX-F-186</strain>
    </source>
</reference>
<gene>
    <name evidence="1" type="ORF">RB614_23995</name>
</gene>
<accession>A0ABU0ZKK8</accession>
<evidence type="ECO:0000313" key="2">
    <source>
        <dbReference type="Proteomes" id="UP001230908"/>
    </source>
</evidence>